<dbReference type="RefSeq" id="WP_076522962.1">
    <property type="nucleotide sequence ID" value="NZ_CP048103.1"/>
</dbReference>
<keyword evidence="1" id="KW-0547">Nucleotide-binding</keyword>
<evidence type="ECO:0000259" key="2">
    <source>
        <dbReference type="PROSITE" id="PS50975"/>
    </source>
</evidence>
<accession>A0A1N7IRQ9</accession>
<sequence>MIGIILSARYLRNKERATNNEHVLFYMKLARKNRVDLCFYSPANVSARTQSVTGYVYSHQDDSLTRITVPIPRINLYKINSSLRNRSSNRQIIQVKEKRDVIFYNLCTKKERSKYLDYNYLKTFNSIRPLLPATETLQYDTLVNMLKKYNTVFIKPKRGGQGNRIRIIRQKGDHYTITYINKKIKREKSIAKKKLSDHFTQEFTHPSRFIVQQGISLKKYRGNKFDFRVSPQKNKDDKWQITGMIARVASAGWDVTNIDQGGRVVGRVKKLIPPQTRKEIYRKAILVARALEQRFPYLNDLGLDFAVDKEGKVWFLEANFRPNRKKAAVKRNRIPFEHVCAVYKSERRQR</sequence>
<dbReference type="GO" id="GO:0005524">
    <property type="term" value="F:ATP binding"/>
    <property type="evidence" value="ECO:0007669"/>
    <property type="project" value="UniProtKB-UniRule"/>
</dbReference>
<evidence type="ECO:0000313" key="4">
    <source>
        <dbReference type="Proteomes" id="UP000186795"/>
    </source>
</evidence>
<dbReference type="EMBL" id="FTOD01000001">
    <property type="protein sequence ID" value="SIS39795.1"/>
    <property type="molecule type" value="Genomic_DNA"/>
</dbReference>
<dbReference type="Proteomes" id="UP000186795">
    <property type="component" value="Unassembled WGS sequence"/>
</dbReference>
<keyword evidence="4" id="KW-1185">Reference proteome</keyword>
<dbReference type="AlphaFoldDB" id="A0A1N7IRQ9"/>
<dbReference type="GO" id="GO:0046872">
    <property type="term" value="F:metal ion binding"/>
    <property type="evidence" value="ECO:0007669"/>
    <property type="project" value="InterPro"/>
</dbReference>
<dbReference type="Gene3D" id="3.30.470.20">
    <property type="entry name" value="ATP-grasp fold, B domain"/>
    <property type="match status" value="1"/>
</dbReference>
<dbReference type="OrthoDB" id="7869153at2"/>
<dbReference type="InterPro" id="IPR026838">
    <property type="entry name" value="YheC/D"/>
</dbReference>
<dbReference type="PROSITE" id="PS50975">
    <property type="entry name" value="ATP_GRASP"/>
    <property type="match status" value="1"/>
</dbReference>
<organism evidence="3 4">
    <name type="scientific">Kroppenstedtia eburnea</name>
    <dbReference type="NCBI Taxonomy" id="714067"/>
    <lineage>
        <taxon>Bacteria</taxon>
        <taxon>Bacillati</taxon>
        <taxon>Bacillota</taxon>
        <taxon>Bacilli</taxon>
        <taxon>Bacillales</taxon>
        <taxon>Thermoactinomycetaceae</taxon>
        <taxon>Kroppenstedtia</taxon>
    </lineage>
</organism>
<evidence type="ECO:0000313" key="3">
    <source>
        <dbReference type="EMBL" id="SIS39795.1"/>
    </source>
</evidence>
<proteinExistence type="predicted"/>
<dbReference type="Pfam" id="PF14398">
    <property type="entry name" value="ATPgrasp_YheCD"/>
    <property type="match status" value="1"/>
</dbReference>
<dbReference type="InterPro" id="IPR011761">
    <property type="entry name" value="ATP-grasp"/>
</dbReference>
<feature type="domain" description="ATP-grasp" evidence="2">
    <location>
        <begin position="118"/>
        <end position="347"/>
    </location>
</feature>
<protein>
    <submittedName>
        <fullName evidence="3">YheC/D like ATP-grasp</fullName>
    </submittedName>
</protein>
<keyword evidence="1" id="KW-0067">ATP-binding</keyword>
<evidence type="ECO:0000256" key="1">
    <source>
        <dbReference type="PROSITE-ProRule" id="PRU00409"/>
    </source>
</evidence>
<reference evidence="4" key="1">
    <citation type="submission" date="2017-01" db="EMBL/GenBank/DDBJ databases">
        <authorList>
            <person name="Varghese N."/>
            <person name="Submissions S."/>
        </authorList>
    </citation>
    <scope>NUCLEOTIDE SEQUENCE [LARGE SCALE GENOMIC DNA]</scope>
    <source>
        <strain evidence="4">DSM 45196</strain>
    </source>
</reference>
<dbReference type="SUPFAM" id="SSF56059">
    <property type="entry name" value="Glutathione synthetase ATP-binding domain-like"/>
    <property type="match status" value="1"/>
</dbReference>
<name>A0A1N7IRQ9_9BACL</name>
<gene>
    <name evidence="3" type="ORF">SAMN05421790_101287</name>
</gene>